<evidence type="ECO:0000256" key="5">
    <source>
        <dbReference type="ARBA" id="ARBA00022927"/>
    </source>
</evidence>
<feature type="transmembrane region" description="Helical" evidence="9">
    <location>
        <begin position="21"/>
        <end position="40"/>
    </location>
</feature>
<feature type="transmembrane region" description="Helical" evidence="9">
    <location>
        <begin position="60"/>
        <end position="81"/>
    </location>
</feature>
<dbReference type="OMA" id="EYEMVGM"/>
<reference evidence="10 12" key="1">
    <citation type="submission" date="2015-02" db="EMBL/GenBank/DDBJ databases">
        <authorList>
            <person name="Chooi Y.-H."/>
        </authorList>
    </citation>
    <scope>NUCLEOTIDE SEQUENCE [LARGE SCALE GENOMIC DNA]</scope>
    <source>
        <strain evidence="10">E3</strain>
    </source>
</reference>
<keyword evidence="3" id="KW-0813">Transport</keyword>
<reference evidence="11 13" key="2">
    <citation type="submission" date="2018-03" db="EMBL/GenBank/DDBJ databases">
        <authorList>
            <person name="Fogelqvist J."/>
        </authorList>
    </citation>
    <scope>NUCLEOTIDE SEQUENCE [LARGE SCALE GENOMIC DNA]</scope>
</reference>
<evidence type="ECO:0000256" key="2">
    <source>
        <dbReference type="ARBA" id="ARBA00008160"/>
    </source>
</evidence>
<evidence type="ECO:0000313" key="12">
    <source>
        <dbReference type="Proteomes" id="UP000039324"/>
    </source>
</evidence>
<organism evidence="10 12">
    <name type="scientific">Plasmodiophora brassicae</name>
    <name type="common">Clubroot disease agent</name>
    <dbReference type="NCBI Taxonomy" id="37360"/>
    <lineage>
        <taxon>Eukaryota</taxon>
        <taxon>Sar</taxon>
        <taxon>Rhizaria</taxon>
        <taxon>Endomyxa</taxon>
        <taxon>Phytomyxea</taxon>
        <taxon>Plasmodiophorida</taxon>
        <taxon>Plasmodiophoridae</taxon>
        <taxon>Plasmodiophora</taxon>
    </lineage>
</organism>
<keyword evidence="7" id="KW-0333">Golgi apparatus</keyword>
<dbReference type="GO" id="GO:0005829">
    <property type="term" value="C:cytosol"/>
    <property type="evidence" value="ECO:0007669"/>
    <property type="project" value="GOC"/>
</dbReference>
<keyword evidence="11" id="KW-0496">Mitochondrion</keyword>
<keyword evidence="5" id="KW-0653">Protein transport</keyword>
<name>A0A0G4IML5_PLABS</name>
<keyword evidence="8 9" id="KW-0472">Membrane</keyword>
<proteinExistence type="inferred from homology"/>
<evidence type="ECO:0000256" key="3">
    <source>
        <dbReference type="ARBA" id="ARBA00022448"/>
    </source>
</evidence>
<evidence type="ECO:0000256" key="7">
    <source>
        <dbReference type="ARBA" id="ARBA00023034"/>
    </source>
</evidence>
<evidence type="ECO:0000256" key="4">
    <source>
        <dbReference type="ARBA" id="ARBA00022692"/>
    </source>
</evidence>
<dbReference type="EMBL" id="OVEO01000003">
    <property type="protein sequence ID" value="SPQ94605.1"/>
    <property type="molecule type" value="Genomic_DNA"/>
</dbReference>
<dbReference type="Pfam" id="PF09801">
    <property type="entry name" value="SYS1"/>
    <property type="match status" value="1"/>
</dbReference>
<dbReference type="InterPro" id="IPR019185">
    <property type="entry name" value="Integral_membrane_SYS1-rel"/>
</dbReference>
<evidence type="ECO:0000313" key="10">
    <source>
        <dbReference type="EMBL" id="CEO96548.1"/>
    </source>
</evidence>
<dbReference type="GO" id="GO:0043001">
    <property type="term" value="P:Golgi to plasma membrane protein transport"/>
    <property type="evidence" value="ECO:0007669"/>
    <property type="project" value="TreeGrafter"/>
</dbReference>
<dbReference type="OrthoDB" id="542931at2759"/>
<keyword evidence="12" id="KW-1185">Reference proteome</keyword>
<dbReference type="GO" id="GO:0034067">
    <property type="term" value="P:protein localization to Golgi apparatus"/>
    <property type="evidence" value="ECO:0007669"/>
    <property type="project" value="TreeGrafter"/>
</dbReference>
<dbReference type="PANTHER" id="PTHR12952:SF0">
    <property type="entry name" value="PROTEIN SYS1 HOMOLOG"/>
    <property type="match status" value="1"/>
</dbReference>
<evidence type="ECO:0000313" key="11">
    <source>
        <dbReference type="EMBL" id="SPQ94605.1"/>
    </source>
</evidence>
<keyword evidence="6 9" id="KW-1133">Transmembrane helix</keyword>
<dbReference type="PANTHER" id="PTHR12952">
    <property type="entry name" value="SYS1"/>
    <property type="match status" value="1"/>
</dbReference>
<accession>A0A0G4IML5</accession>
<evidence type="ECO:0000256" key="9">
    <source>
        <dbReference type="SAM" id="Phobius"/>
    </source>
</evidence>
<feature type="transmembrane region" description="Helical" evidence="9">
    <location>
        <begin position="88"/>
        <end position="108"/>
    </location>
</feature>
<protein>
    <recommendedName>
        <fullName evidence="14">Protein SYS1 homolog</fullName>
    </recommendedName>
</protein>
<sequence>MDRKEPFDPWRRAGEIVVLQSAFYLFVGVVLSMLCAIWGLPLSLRLVFAPDAIDFTYASGYTPAISFVLAVGPTALVLYHIADRAKMCLDFAATVYVFHLVFCTFYSGTFRNSVSWWLLNVTCLGLLALSSEFLCVRREIQAANYALPTVSTRGR</sequence>
<evidence type="ECO:0000313" key="13">
    <source>
        <dbReference type="Proteomes" id="UP000290189"/>
    </source>
</evidence>
<dbReference type="GO" id="GO:0005802">
    <property type="term" value="C:trans-Golgi network"/>
    <property type="evidence" value="ECO:0007669"/>
    <property type="project" value="TreeGrafter"/>
</dbReference>
<dbReference type="AlphaFoldDB" id="A0A0G4IML5"/>
<comment type="subcellular location">
    <subcellularLocation>
        <location evidence="1">Golgi apparatus membrane</location>
        <topology evidence="1">Multi-pass membrane protein</topology>
    </subcellularLocation>
</comment>
<dbReference type="GO" id="GO:0000139">
    <property type="term" value="C:Golgi membrane"/>
    <property type="evidence" value="ECO:0007669"/>
    <property type="project" value="UniProtKB-SubCell"/>
</dbReference>
<evidence type="ECO:0000256" key="8">
    <source>
        <dbReference type="ARBA" id="ARBA00023136"/>
    </source>
</evidence>
<dbReference type="GO" id="GO:0006895">
    <property type="term" value="P:Golgi to endosome transport"/>
    <property type="evidence" value="ECO:0007669"/>
    <property type="project" value="TreeGrafter"/>
</dbReference>
<geneLocation type="mitochondrion" evidence="11"/>
<evidence type="ECO:0000256" key="1">
    <source>
        <dbReference type="ARBA" id="ARBA00004653"/>
    </source>
</evidence>
<dbReference type="STRING" id="37360.A0A0G4IML5"/>
<gene>
    <name evidence="10" type="ORF">PBRA_005157</name>
    <name evidence="11" type="ORF">PLBR_LOCUS1820</name>
</gene>
<dbReference type="Proteomes" id="UP000290189">
    <property type="component" value="Unassembled WGS sequence"/>
</dbReference>
<feature type="transmembrane region" description="Helical" evidence="9">
    <location>
        <begin position="114"/>
        <end position="135"/>
    </location>
</feature>
<evidence type="ECO:0000256" key="6">
    <source>
        <dbReference type="ARBA" id="ARBA00022989"/>
    </source>
</evidence>
<dbReference type="EMBL" id="CDSF01000068">
    <property type="protein sequence ID" value="CEO96548.1"/>
    <property type="molecule type" value="Genomic_DNA"/>
</dbReference>
<comment type="similarity">
    <text evidence="2">Belongs to the SYS1 family.</text>
</comment>
<keyword evidence="4 9" id="KW-0812">Transmembrane</keyword>
<dbReference type="Proteomes" id="UP000039324">
    <property type="component" value="Unassembled WGS sequence"/>
</dbReference>
<evidence type="ECO:0008006" key="14">
    <source>
        <dbReference type="Google" id="ProtNLM"/>
    </source>
</evidence>